<evidence type="ECO:0000313" key="6">
    <source>
        <dbReference type="EMBL" id="NBN79198.1"/>
    </source>
</evidence>
<dbReference type="GO" id="GO:0004190">
    <property type="term" value="F:aspartic-type endopeptidase activity"/>
    <property type="evidence" value="ECO:0007669"/>
    <property type="project" value="InterPro"/>
</dbReference>
<name>A0A7X5F3S5_9HYPH</name>
<accession>A0A7X5F3S5</accession>
<dbReference type="PANTHER" id="PTHR36506:SF1">
    <property type="entry name" value="PREFLAGELLIN PEPTIDASE"/>
    <property type="match status" value="1"/>
</dbReference>
<comment type="subcellular location">
    <subcellularLocation>
        <location evidence="1">Cell membrane</location>
        <topology evidence="1">Multi-pass membrane protein</topology>
    </subcellularLocation>
</comment>
<proteinExistence type="predicted"/>
<keyword evidence="4" id="KW-1133">Transmembrane helix</keyword>
<comment type="caution">
    <text evidence="6">The sequence shown here is derived from an EMBL/GenBank/DDBJ whole genome shotgun (WGS) entry which is preliminary data.</text>
</comment>
<organism evidence="6 7">
    <name type="scientific">Pannonibacter tanglangensis</name>
    <dbReference type="NCBI Taxonomy" id="2750084"/>
    <lineage>
        <taxon>Bacteria</taxon>
        <taxon>Pseudomonadati</taxon>
        <taxon>Pseudomonadota</taxon>
        <taxon>Alphaproteobacteria</taxon>
        <taxon>Hyphomicrobiales</taxon>
        <taxon>Stappiaceae</taxon>
        <taxon>Pannonibacter</taxon>
    </lineage>
</organism>
<evidence type="ECO:0000313" key="7">
    <source>
        <dbReference type="Proteomes" id="UP000586722"/>
    </source>
</evidence>
<dbReference type="PANTHER" id="PTHR36506">
    <property type="entry name" value="PREFLAGELLIN PEPTIDASE"/>
    <property type="match status" value="1"/>
</dbReference>
<gene>
    <name evidence="6" type="ORF">GWI72_13045</name>
</gene>
<keyword evidence="7" id="KW-1185">Reference proteome</keyword>
<dbReference type="Pfam" id="PF01478">
    <property type="entry name" value="Peptidase_A24"/>
    <property type="match status" value="1"/>
</dbReference>
<evidence type="ECO:0000256" key="4">
    <source>
        <dbReference type="ARBA" id="ARBA00022989"/>
    </source>
</evidence>
<sequence length="169" mass="18113">MLEAAILVIFPTLVAFAAASDFLTMTIPNRVSLLLVGCFVVMAAAVGMPLEQVGWHLLAGALVLTVTFGMFAAGWMGGGDAKVASAIALWIGFNINLLYFAALTSAYGLLVIFAMIAFRQMPYLPAPLARQEWALRFHDYRTGIPYGIAIAAGALHVYPMTAWFAPLAN</sequence>
<dbReference type="EMBL" id="JAABLQ010000001">
    <property type="protein sequence ID" value="NBN79198.1"/>
    <property type="molecule type" value="Genomic_DNA"/>
</dbReference>
<evidence type="ECO:0000256" key="3">
    <source>
        <dbReference type="ARBA" id="ARBA00022692"/>
    </source>
</evidence>
<dbReference type="AlphaFoldDB" id="A0A7X5F3S5"/>
<dbReference type="InterPro" id="IPR000045">
    <property type="entry name" value="Prepilin_IV_endopep_pep"/>
</dbReference>
<evidence type="ECO:0000256" key="2">
    <source>
        <dbReference type="ARBA" id="ARBA00022475"/>
    </source>
</evidence>
<dbReference type="Proteomes" id="UP000586722">
    <property type="component" value="Unassembled WGS sequence"/>
</dbReference>
<dbReference type="GO" id="GO:0005886">
    <property type="term" value="C:plasma membrane"/>
    <property type="evidence" value="ECO:0007669"/>
    <property type="project" value="UniProtKB-SubCell"/>
</dbReference>
<reference evidence="7" key="1">
    <citation type="submission" date="2020-01" db="EMBL/GenBank/DDBJ databases">
        <authorList>
            <person name="Fang Y."/>
            <person name="Sun R."/>
            <person name="Nie L."/>
            <person name="He J."/>
            <person name="Hao L."/>
            <person name="Wang L."/>
            <person name="Su S."/>
            <person name="Lv E."/>
            <person name="Zhang Z."/>
            <person name="Xie R."/>
            <person name="Liu H."/>
        </authorList>
    </citation>
    <scope>NUCLEOTIDE SEQUENCE [LARGE SCALE GENOMIC DNA]</scope>
    <source>
        <strain evidence="7">XCT-53</strain>
    </source>
</reference>
<keyword evidence="5" id="KW-0472">Membrane</keyword>
<keyword evidence="2" id="KW-1003">Cell membrane</keyword>
<keyword evidence="3" id="KW-0812">Transmembrane</keyword>
<evidence type="ECO:0000256" key="5">
    <source>
        <dbReference type="ARBA" id="ARBA00023136"/>
    </source>
</evidence>
<dbReference type="InterPro" id="IPR052218">
    <property type="entry name" value="Preflagellin_Peptidase"/>
</dbReference>
<protein>
    <submittedName>
        <fullName evidence="6">Peptidase</fullName>
    </submittedName>
</protein>
<dbReference type="Gene3D" id="1.20.120.1220">
    <property type="match status" value="1"/>
</dbReference>
<evidence type="ECO:0000256" key="1">
    <source>
        <dbReference type="ARBA" id="ARBA00004651"/>
    </source>
</evidence>